<sequence>MNATVLLSSLEFARGSGMRAANPYFEYYAALSMLRGVVYLVPTEDWQDGELMTISHTKAANVAFDWMAKVSKDHAASLKRVTLQLRAQRELIAYRAPASGTRILGEGYDLVELLTLLAELAQLSSELLESSVTKNATPANFVVLDEHIHQIAATEIEGFSFADDEDYRRLGYVKRKMPRPFHLALFLHPGQSEDFMGAWDGDEDKEQPFRTGSPSNWQAIFEVP</sequence>
<dbReference type="AlphaFoldDB" id="A0A7W8HG69"/>
<protein>
    <submittedName>
        <fullName evidence="1">Uncharacterized protein</fullName>
    </submittedName>
</protein>
<keyword evidence="2" id="KW-1185">Reference proteome</keyword>
<evidence type="ECO:0000313" key="1">
    <source>
        <dbReference type="EMBL" id="MBB5270876.1"/>
    </source>
</evidence>
<reference evidence="1 2" key="1">
    <citation type="submission" date="2020-08" db="EMBL/GenBank/DDBJ databases">
        <title>Genomic Encyclopedia of Type Strains, Phase IV (KMG-IV): sequencing the most valuable type-strain genomes for metagenomic binning, comparative biology and taxonomic classification.</title>
        <authorList>
            <person name="Goeker M."/>
        </authorList>
    </citation>
    <scope>NUCLEOTIDE SEQUENCE [LARGE SCALE GENOMIC DNA]</scope>
    <source>
        <strain evidence="1 2">DSM 29781</strain>
    </source>
</reference>
<comment type="caution">
    <text evidence="1">The sequence shown here is derived from an EMBL/GenBank/DDBJ whole genome shotgun (WGS) entry which is preliminary data.</text>
</comment>
<dbReference type="Proteomes" id="UP000532440">
    <property type="component" value="Unassembled WGS sequence"/>
</dbReference>
<dbReference type="RefSeq" id="WP_183964650.1">
    <property type="nucleotide sequence ID" value="NZ_BAABEW010000010.1"/>
</dbReference>
<accession>A0A7W8HG69</accession>
<evidence type="ECO:0000313" key="2">
    <source>
        <dbReference type="Proteomes" id="UP000532440"/>
    </source>
</evidence>
<dbReference type="EMBL" id="JACHGB010000002">
    <property type="protein sequence ID" value="MBB5270876.1"/>
    <property type="molecule type" value="Genomic_DNA"/>
</dbReference>
<organism evidence="1 2">
    <name type="scientific">Quisquiliibacterium transsilvanicum</name>
    <dbReference type="NCBI Taxonomy" id="1549638"/>
    <lineage>
        <taxon>Bacteria</taxon>
        <taxon>Pseudomonadati</taxon>
        <taxon>Pseudomonadota</taxon>
        <taxon>Betaproteobacteria</taxon>
        <taxon>Burkholderiales</taxon>
        <taxon>Burkholderiaceae</taxon>
        <taxon>Quisquiliibacterium</taxon>
    </lineage>
</organism>
<name>A0A7W8HG69_9BURK</name>
<proteinExistence type="predicted"/>
<gene>
    <name evidence="1" type="ORF">HNQ70_000880</name>
</gene>